<evidence type="ECO:0000256" key="4">
    <source>
        <dbReference type="ARBA" id="ARBA00022679"/>
    </source>
</evidence>
<dbReference type="GO" id="GO:0071555">
    <property type="term" value="P:cell wall organization"/>
    <property type="evidence" value="ECO:0007669"/>
    <property type="project" value="UniProtKB-UniRule"/>
</dbReference>
<feature type="active site" description="Nucleophile" evidence="9">
    <location>
        <position position="159"/>
    </location>
</feature>
<evidence type="ECO:0000256" key="7">
    <source>
        <dbReference type="ARBA" id="ARBA00022984"/>
    </source>
</evidence>
<dbReference type="GO" id="GO:0071972">
    <property type="term" value="F:peptidoglycan L,D-transpeptidase activity"/>
    <property type="evidence" value="ECO:0007669"/>
    <property type="project" value="TreeGrafter"/>
</dbReference>
<evidence type="ECO:0000256" key="5">
    <source>
        <dbReference type="ARBA" id="ARBA00022801"/>
    </source>
</evidence>
<dbReference type="GO" id="GO:0005576">
    <property type="term" value="C:extracellular region"/>
    <property type="evidence" value="ECO:0007669"/>
    <property type="project" value="TreeGrafter"/>
</dbReference>
<dbReference type="PROSITE" id="PS52029">
    <property type="entry name" value="LD_TPASE"/>
    <property type="match status" value="1"/>
</dbReference>
<evidence type="ECO:0000256" key="1">
    <source>
        <dbReference type="ARBA" id="ARBA00004752"/>
    </source>
</evidence>
<keyword evidence="3" id="KW-0328">Glycosyltransferase</keyword>
<dbReference type="Gene3D" id="2.40.440.10">
    <property type="entry name" value="L,D-transpeptidase catalytic domain-like"/>
    <property type="match status" value="1"/>
</dbReference>
<dbReference type="AlphaFoldDB" id="A0A6S6S5A8"/>
<protein>
    <submittedName>
        <fullName evidence="11">L,D-transpeptidase catalytic domain</fullName>
    </submittedName>
</protein>
<dbReference type="InterPro" id="IPR005490">
    <property type="entry name" value="LD_TPept_cat_dom"/>
</dbReference>
<comment type="pathway">
    <text evidence="1 9">Cell wall biogenesis; peptidoglycan biosynthesis.</text>
</comment>
<accession>A0A6S6S5A8</accession>
<dbReference type="EMBL" id="CACVAY010000007">
    <property type="protein sequence ID" value="CAA6800699.1"/>
    <property type="molecule type" value="Genomic_DNA"/>
</dbReference>
<name>A0A6S6S5A8_9GAMM</name>
<dbReference type="UniPathway" id="UPA00219"/>
<evidence type="ECO:0000313" key="11">
    <source>
        <dbReference type="EMBL" id="CAA6800699.1"/>
    </source>
</evidence>
<keyword evidence="8 9" id="KW-0961">Cell wall biogenesis/degradation</keyword>
<evidence type="ECO:0000259" key="10">
    <source>
        <dbReference type="PROSITE" id="PS52029"/>
    </source>
</evidence>
<dbReference type="SUPFAM" id="SSF141523">
    <property type="entry name" value="L,D-transpeptidase catalytic domain-like"/>
    <property type="match status" value="1"/>
</dbReference>
<feature type="active site" description="Proton donor/acceptor" evidence="9">
    <location>
        <position position="143"/>
    </location>
</feature>
<evidence type="ECO:0000256" key="8">
    <source>
        <dbReference type="ARBA" id="ARBA00023316"/>
    </source>
</evidence>
<keyword evidence="5" id="KW-0378">Hydrolase</keyword>
<reference evidence="11" key="1">
    <citation type="submission" date="2020-01" db="EMBL/GenBank/DDBJ databases">
        <authorList>
            <person name="Meier V. D."/>
            <person name="Meier V D."/>
        </authorList>
    </citation>
    <scope>NUCLEOTIDE SEQUENCE</scope>
    <source>
        <strain evidence="11">HLG_WM_MAG_07</strain>
    </source>
</reference>
<evidence type="ECO:0000256" key="3">
    <source>
        <dbReference type="ARBA" id="ARBA00022676"/>
    </source>
</evidence>
<keyword evidence="4" id="KW-0808">Transferase</keyword>
<dbReference type="PANTHER" id="PTHR30582:SF24">
    <property type="entry name" value="L,D-TRANSPEPTIDASE ERFK_SRFK-RELATED"/>
    <property type="match status" value="1"/>
</dbReference>
<dbReference type="PANTHER" id="PTHR30582">
    <property type="entry name" value="L,D-TRANSPEPTIDASE"/>
    <property type="match status" value="1"/>
</dbReference>
<dbReference type="InterPro" id="IPR038063">
    <property type="entry name" value="Transpep_catalytic_dom"/>
</dbReference>
<evidence type="ECO:0000256" key="2">
    <source>
        <dbReference type="ARBA" id="ARBA00005992"/>
    </source>
</evidence>
<dbReference type="CDD" id="cd16913">
    <property type="entry name" value="YkuD_like"/>
    <property type="match status" value="1"/>
</dbReference>
<proteinExistence type="inferred from homology"/>
<comment type="similarity">
    <text evidence="2">Belongs to the YkuD family.</text>
</comment>
<dbReference type="GO" id="GO:0016757">
    <property type="term" value="F:glycosyltransferase activity"/>
    <property type="evidence" value="ECO:0007669"/>
    <property type="project" value="UniProtKB-KW"/>
</dbReference>
<dbReference type="InterPro" id="IPR050979">
    <property type="entry name" value="LD-transpeptidase"/>
</dbReference>
<sequence length="185" mass="20268">MMEVVSKKLQAYCSEMHGQYLSLVTMPVIMVSIAKQRLYLLDNASIVDEFVISTASNGSGCQSGSEKTPLGVHRIAQKIGGGSSIYTRFVGRKSTGEYLPSLAHGEYSEVDAITSRIIWLEGLEKGLNKGGNVDSFERYIYIHGTNEEWRLGAPASHGCIRMLNRDVISLFDIVAVHSLVVIVEG</sequence>
<feature type="domain" description="L,D-TPase catalytic" evidence="10">
    <location>
        <begin position="27"/>
        <end position="183"/>
    </location>
</feature>
<keyword evidence="6 9" id="KW-0133">Cell shape</keyword>
<keyword evidence="7 9" id="KW-0573">Peptidoglycan synthesis</keyword>
<dbReference type="Pfam" id="PF03734">
    <property type="entry name" value="YkuD"/>
    <property type="match status" value="1"/>
</dbReference>
<evidence type="ECO:0000256" key="6">
    <source>
        <dbReference type="ARBA" id="ARBA00022960"/>
    </source>
</evidence>
<dbReference type="GO" id="GO:0008360">
    <property type="term" value="P:regulation of cell shape"/>
    <property type="evidence" value="ECO:0007669"/>
    <property type="project" value="UniProtKB-UniRule"/>
</dbReference>
<gene>
    <name evidence="11" type="ORF">HELGO_WM10456</name>
</gene>
<organism evidence="11">
    <name type="scientific">uncultured Thiotrichaceae bacterium</name>
    <dbReference type="NCBI Taxonomy" id="298394"/>
    <lineage>
        <taxon>Bacteria</taxon>
        <taxon>Pseudomonadati</taxon>
        <taxon>Pseudomonadota</taxon>
        <taxon>Gammaproteobacteria</taxon>
        <taxon>Thiotrichales</taxon>
        <taxon>Thiotrichaceae</taxon>
        <taxon>environmental samples</taxon>
    </lineage>
</organism>
<evidence type="ECO:0000256" key="9">
    <source>
        <dbReference type="PROSITE-ProRule" id="PRU01373"/>
    </source>
</evidence>
<dbReference type="GO" id="GO:0018104">
    <property type="term" value="P:peptidoglycan-protein cross-linking"/>
    <property type="evidence" value="ECO:0007669"/>
    <property type="project" value="TreeGrafter"/>
</dbReference>